<evidence type="ECO:0000313" key="11">
    <source>
        <dbReference type="EMBL" id="MFC5892425.1"/>
    </source>
</evidence>
<accession>A0ABW1FDW1</accession>
<sequence>MQVLTTTRRRTPALVAALLLLLTGIAAVLPLRTPDPRPASAPAGDFSAARAAARLETIAKVPHPTGSAAQADVRRYLVAELRKLGLTPGSRTRVAPARSEENPAVLGSVADVHAKIPGTEPTGRVLLVAHYDSVPTAPGATDDGAAVAAILEIARVLQAGPRPRDDVEFLLTDGEEPGLLGSQAFVDAEAAAHRGAGPGRTAVVNMEGRGSGGPAMMFQMAGTGLTPAVRASGALTTSPAAALYDTLPNDTDLTTFADAGMRASTSPSWKGPGTITPPTTTSPGSTARACRTWGTRHSARPVNSPVRASRRAAGTPPTSPCSARSCRTPPG</sequence>
<keyword evidence="6" id="KW-1133">Transmembrane helix</keyword>
<comment type="subcellular location">
    <subcellularLocation>
        <location evidence="2">Vacuole membrane</location>
        <topology evidence="2">Multi-pass membrane protein</topology>
    </subcellularLocation>
</comment>
<feature type="region of interest" description="Disordered" evidence="9">
    <location>
        <begin position="262"/>
        <end position="331"/>
    </location>
</feature>
<evidence type="ECO:0000256" key="4">
    <source>
        <dbReference type="ARBA" id="ARBA00017435"/>
    </source>
</evidence>
<dbReference type="EMBL" id="JBHSPW010000002">
    <property type="protein sequence ID" value="MFC5892425.1"/>
    <property type="molecule type" value="Genomic_DNA"/>
</dbReference>
<evidence type="ECO:0000256" key="8">
    <source>
        <dbReference type="ARBA" id="ARBA00031512"/>
    </source>
</evidence>
<gene>
    <name evidence="11" type="ORF">ACFP3M_06290</name>
</gene>
<dbReference type="PANTHER" id="PTHR12147:SF58">
    <property type="entry name" value="VACUOLAR MEMBRANE PROTEASE"/>
    <property type="match status" value="1"/>
</dbReference>
<evidence type="ECO:0000256" key="5">
    <source>
        <dbReference type="ARBA" id="ARBA00022554"/>
    </source>
</evidence>
<evidence type="ECO:0000256" key="1">
    <source>
        <dbReference type="ARBA" id="ARBA00003273"/>
    </source>
</evidence>
<dbReference type="InterPro" id="IPR045175">
    <property type="entry name" value="M28_fam"/>
</dbReference>
<protein>
    <recommendedName>
        <fullName evidence="4">Vacuolar membrane protease</fullName>
    </recommendedName>
    <alternativeName>
        <fullName evidence="8">FXNA-related family protease 1</fullName>
    </alternativeName>
</protein>
<keyword evidence="7" id="KW-0325">Glycoprotein</keyword>
<name>A0ABW1FDW1_9ACTN</name>
<feature type="compositionally biased region" description="Low complexity" evidence="9">
    <location>
        <begin position="271"/>
        <end position="286"/>
    </location>
</feature>
<evidence type="ECO:0000256" key="6">
    <source>
        <dbReference type="ARBA" id="ARBA00022989"/>
    </source>
</evidence>
<dbReference type="Proteomes" id="UP001596241">
    <property type="component" value="Unassembled WGS sequence"/>
</dbReference>
<dbReference type="Pfam" id="PF04389">
    <property type="entry name" value="Peptidase_M28"/>
    <property type="match status" value="1"/>
</dbReference>
<keyword evidence="6" id="KW-0812">Transmembrane</keyword>
<comment type="caution">
    <text evidence="11">The sequence shown here is derived from an EMBL/GenBank/DDBJ whole genome shotgun (WGS) entry which is preliminary data.</text>
</comment>
<organism evidence="11 12">
    <name type="scientific">Streptomyces ramulosus</name>
    <dbReference type="NCBI Taxonomy" id="47762"/>
    <lineage>
        <taxon>Bacteria</taxon>
        <taxon>Bacillati</taxon>
        <taxon>Actinomycetota</taxon>
        <taxon>Actinomycetes</taxon>
        <taxon>Kitasatosporales</taxon>
        <taxon>Streptomycetaceae</taxon>
        <taxon>Streptomyces</taxon>
    </lineage>
</organism>
<evidence type="ECO:0000313" key="12">
    <source>
        <dbReference type="Proteomes" id="UP001596241"/>
    </source>
</evidence>
<evidence type="ECO:0000256" key="2">
    <source>
        <dbReference type="ARBA" id="ARBA00004128"/>
    </source>
</evidence>
<comment type="function">
    <text evidence="1">May be involved in vacuolar sorting and osmoregulation.</text>
</comment>
<reference evidence="12" key="1">
    <citation type="journal article" date="2019" name="Int. J. Syst. Evol. Microbiol.">
        <title>The Global Catalogue of Microorganisms (GCM) 10K type strain sequencing project: providing services to taxonomists for standard genome sequencing and annotation.</title>
        <authorList>
            <consortium name="The Broad Institute Genomics Platform"/>
            <consortium name="The Broad Institute Genome Sequencing Center for Infectious Disease"/>
            <person name="Wu L."/>
            <person name="Ma J."/>
        </authorList>
    </citation>
    <scope>NUCLEOTIDE SEQUENCE [LARGE SCALE GENOMIC DNA]</scope>
    <source>
        <strain evidence="12">CGMCC 1.15809</strain>
    </source>
</reference>
<keyword evidence="5" id="KW-0926">Vacuole</keyword>
<dbReference type="Gene3D" id="3.40.630.10">
    <property type="entry name" value="Zn peptidases"/>
    <property type="match status" value="1"/>
</dbReference>
<keyword evidence="12" id="KW-1185">Reference proteome</keyword>
<feature type="domain" description="Peptidase M28" evidence="10">
    <location>
        <begin position="112"/>
        <end position="265"/>
    </location>
</feature>
<comment type="similarity">
    <text evidence="3">Belongs to the peptidase M28 family.</text>
</comment>
<dbReference type="InterPro" id="IPR007484">
    <property type="entry name" value="Peptidase_M28"/>
</dbReference>
<evidence type="ECO:0000256" key="9">
    <source>
        <dbReference type="SAM" id="MobiDB-lite"/>
    </source>
</evidence>
<evidence type="ECO:0000256" key="7">
    <source>
        <dbReference type="ARBA" id="ARBA00023180"/>
    </source>
</evidence>
<proteinExistence type="inferred from homology"/>
<evidence type="ECO:0000259" key="10">
    <source>
        <dbReference type="Pfam" id="PF04389"/>
    </source>
</evidence>
<keyword evidence="6" id="KW-0472">Membrane</keyword>
<evidence type="ECO:0000256" key="3">
    <source>
        <dbReference type="ARBA" id="ARBA00010918"/>
    </source>
</evidence>
<dbReference type="PANTHER" id="PTHR12147">
    <property type="entry name" value="METALLOPEPTIDASE M28 FAMILY MEMBER"/>
    <property type="match status" value="1"/>
</dbReference>
<dbReference type="SUPFAM" id="SSF53187">
    <property type="entry name" value="Zn-dependent exopeptidases"/>
    <property type="match status" value="1"/>
</dbReference>
<dbReference type="RefSeq" id="WP_345087763.1">
    <property type="nucleotide sequence ID" value="NZ_BAAAWG010000013.1"/>
</dbReference>